<dbReference type="Proteomes" id="UP000821865">
    <property type="component" value="Chromosome 6"/>
</dbReference>
<organism evidence="1 2">
    <name type="scientific">Dermacentor silvarum</name>
    <name type="common">Tick</name>
    <dbReference type="NCBI Taxonomy" id="543639"/>
    <lineage>
        <taxon>Eukaryota</taxon>
        <taxon>Metazoa</taxon>
        <taxon>Ecdysozoa</taxon>
        <taxon>Arthropoda</taxon>
        <taxon>Chelicerata</taxon>
        <taxon>Arachnida</taxon>
        <taxon>Acari</taxon>
        <taxon>Parasitiformes</taxon>
        <taxon>Ixodida</taxon>
        <taxon>Ixodoidea</taxon>
        <taxon>Ixodidae</taxon>
        <taxon>Rhipicephalinae</taxon>
        <taxon>Dermacentor</taxon>
    </lineage>
</organism>
<proteinExistence type="predicted"/>
<comment type="caution">
    <text evidence="1">The sequence shown here is derived from an EMBL/GenBank/DDBJ whole genome shotgun (WGS) entry which is preliminary data.</text>
</comment>
<accession>A0ACB8CJ98</accession>
<name>A0ACB8CJ98_DERSI</name>
<dbReference type="EMBL" id="CM023475">
    <property type="protein sequence ID" value="KAH7944909.1"/>
    <property type="molecule type" value="Genomic_DNA"/>
</dbReference>
<sequence>MTDGSLKKYMFESCSTVISVTLMGDVVAEDVRRVESYFEGNDIVDDAKKRALLISALGSKPIDVLNGRCAPRREDPTLLAIVPGKLRGVAADWHASTGRQLTTLTIWKAVLQEQFGEQLSMIQRQQKVTALTQKAGESLQQYTFAKFKIMSRCPVPITDKECIEYLVQGIRDDQVVTSIAVQRPRTVDDFLSIIPEVEGALDHARLIDPLHSQQSNSQDSRDAPSSRVLLRELTVL</sequence>
<gene>
    <name evidence="1" type="ORF">HPB49_001690</name>
</gene>
<reference evidence="1" key="1">
    <citation type="submission" date="2020-05" db="EMBL/GenBank/DDBJ databases">
        <title>Large-scale comparative analyses of tick genomes elucidate their genetic diversity and vector capacities.</title>
        <authorList>
            <person name="Jia N."/>
            <person name="Wang J."/>
            <person name="Shi W."/>
            <person name="Du L."/>
            <person name="Sun Y."/>
            <person name="Zhan W."/>
            <person name="Jiang J."/>
            <person name="Wang Q."/>
            <person name="Zhang B."/>
            <person name="Ji P."/>
            <person name="Sakyi L.B."/>
            <person name="Cui X."/>
            <person name="Yuan T."/>
            <person name="Jiang B."/>
            <person name="Yang W."/>
            <person name="Lam T.T.-Y."/>
            <person name="Chang Q."/>
            <person name="Ding S."/>
            <person name="Wang X."/>
            <person name="Zhu J."/>
            <person name="Ruan X."/>
            <person name="Zhao L."/>
            <person name="Wei J."/>
            <person name="Que T."/>
            <person name="Du C."/>
            <person name="Cheng J."/>
            <person name="Dai P."/>
            <person name="Han X."/>
            <person name="Huang E."/>
            <person name="Gao Y."/>
            <person name="Liu J."/>
            <person name="Shao H."/>
            <person name="Ye R."/>
            <person name="Li L."/>
            <person name="Wei W."/>
            <person name="Wang X."/>
            <person name="Wang C."/>
            <person name="Yang T."/>
            <person name="Huo Q."/>
            <person name="Li W."/>
            <person name="Guo W."/>
            <person name="Chen H."/>
            <person name="Zhou L."/>
            <person name="Ni X."/>
            <person name="Tian J."/>
            <person name="Zhou Y."/>
            <person name="Sheng Y."/>
            <person name="Liu T."/>
            <person name="Pan Y."/>
            <person name="Xia L."/>
            <person name="Li J."/>
            <person name="Zhao F."/>
            <person name="Cao W."/>
        </authorList>
    </citation>
    <scope>NUCLEOTIDE SEQUENCE</scope>
    <source>
        <strain evidence="1">Dsil-2018</strain>
    </source>
</reference>
<protein>
    <submittedName>
        <fullName evidence="1">Uncharacterized protein</fullName>
    </submittedName>
</protein>
<keyword evidence="2" id="KW-1185">Reference proteome</keyword>
<evidence type="ECO:0000313" key="1">
    <source>
        <dbReference type="EMBL" id="KAH7944909.1"/>
    </source>
</evidence>
<evidence type="ECO:0000313" key="2">
    <source>
        <dbReference type="Proteomes" id="UP000821865"/>
    </source>
</evidence>